<organism evidence="6 7">
    <name type="scientific">Capsicum annuum</name>
    <name type="common">Capsicum pepper</name>
    <dbReference type="NCBI Taxonomy" id="4072"/>
    <lineage>
        <taxon>Eukaryota</taxon>
        <taxon>Viridiplantae</taxon>
        <taxon>Streptophyta</taxon>
        <taxon>Embryophyta</taxon>
        <taxon>Tracheophyta</taxon>
        <taxon>Spermatophyta</taxon>
        <taxon>Magnoliopsida</taxon>
        <taxon>eudicotyledons</taxon>
        <taxon>Gunneridae</taxon>
        <taxon>Pentapetalae</taxon>
        <taxon>asterids</taxon>
        <taxon>lamiids</taxon>
        <taxon>Solanales</taxon>
        <taxon>Solanaceae</taxon>
        <taxon>Solanoideae</taxon>
        <taxon>Capsiceae</taxon>
        <taxon>Capsicum</taxon>
    </lineage>
</organism>
<feature type="chain" id="PRO_5030035712" description="Pectinesterase inhibitor domain-containing protein" evidence="4">
    <location>
        <begin position="28"/>
        <end position="174"/>
    </location>
</feature>
<feature type="domain" description="Pectinesterase inhibitor" evidence="5">
    <location>
        <begin position="25"/>
        <end position="170"/>
    </location>
</feature>
<protein>
    <recommendedName>
        <fullName evidence="5">Pectinesterase inhibitor domain-containing protein</fullName>
    </recommendedName>
</protein>
<dbReference type="Gene3D" id="1.20.140.40">
    <property type="entry name" value="Invertase/pectin methylesterase inhibitor family protein"/>
    <property type="match status" value="1"/>
</dbReference>
<evidence type="ECO:0000256" key="1">
    <source>
        <dbReference type="ARBA" id="ARBA00022729"/>
    </source>
</evidence>
<dbReference type="Pfam" id="PF04043">
    <property type="entry name" value="PMEI"/>
    <property type="match status" value="1"/>
</dbReference>
<dbReference type="GO" id="GO:0004857">
    <property type="term" value="F:enzyme inhibitor activity"/>
    <property type="evidence" value="ECO:0000318"/>
    <property type="project" value="GO_Central"/>
</dbReference>
<accession>A0A1U8GG10</accession>
<dbReference type="GO" id="GO:0009827">
    <property type="term" value="P:plant-type cell wall modification"/>
    <property type="evidence" value="ECO:0000318"/>
    <property type="project" value="GO_Central"/>
</dbReference>
<evidence type="ECO:0000256" key="2">
    <source>
        <dbReference type="ARBA" id="ARBA00023157"/>
    </source>
</evidence>
<dbReference type="CDD" id="cd15797">
    <property type="entry name" value="PMEI"/>
    <property type="match status" value="1"/>
</dbReference>
<evidence type="ECO:0000313" key="7">
    <source>
        <dbReference type="Proteomes" id="UP000222542"/>
    </source>
</evidence>
<keyword evidence="7" id="KW-1185">Reference proteome</keyword>
<dbReference type="InterPro" id="IPR006501">
    <property type="entry name" value="Pectinesterase_inhib_dom"/>
</dbReference>
<comment type="similarity">
    <text evidence="3">Belongs to the PMEI family.</text>
</comment>
<evidence type="ECO:0000259" key="5">
    <source>
        <dbReference type="SMART" id="SM00856"/>
    </source>
</evidence>
<dbReference type="AlphaFoldDB" id="A0A1U8GG10"/>
<comment type="caution">
    <text evidence="6">The sequence shown here is derived from an EMBL/GenBank/DDBJ whole genome shotgun (WGS) entry which is preliminary data.</text>
</comment>
<dbReference type="PANTHER" id="PTHR36710:SF4">
    <property type="entry name" value="PLANT INVERTASE_PECTIN METHYLESTERASE INHIBITOR SUPERFAMILY PROTEIN"/>
    <property type="match status" value="1"/>
</dbReference>
<dbReference type="SMR" id="A0A1U8GG10"/>
<reference evidence="6 7" key="2">
    <citation type="journal article" date="2017" name="Genome Biol.">
        <title>New reference genome sequences of hot pepper reveal the massive evolution of plant disease-resistance genes by retroduplication.</title>
        <authorList>
            <person name="Kim S."/>
            <person name="Park J."/>
            <person name="Yeom S.I."/>
            <person name="Kim Y.M."/>
            <person name="Seo E."/>
            <person name="Kim K.T."/>
            <person name="Kim M.S."/>
            <person name="Lee J.M."/>
            <person name="Cheong K."/>
            <person name="Shin H.S."/>
            <person name="Kim S.B."/>
            <person name="Han K."/>
            <person name="Lee J."/>
            <person name="Park M."/>
            <person name="Lee H.A."/>
            <person name="Lee H.Y."/>
            <person name="Lee Y."/>
            <person name="Oh S."/>
            <person name="Lee J.H."/>
            <person name="Choi E."/>
            <person name="Choi E."/>
            <person name="Lee S.E."/>
            <person name="Jeon J."/>
            <person name="Kim H."/>
            <person name="Choi G."/>
            <person name="Song H."/>
            <person name="Lee J."/>
            <person name="Lee S.C."/>
            <person name="Kwon J.K."/>
            <person name="Lee H.Y."/>
            <person name="Koo N."/>
            <person name="Hong Y."/>
            <person name="Kim R.W."/>
            <person name="Kang W.H."/>
            <person name="Huh J.H."/>
            <person name="Kang B.C."/>
            <person name="Yang T.J."/>
            <person name="Lee Y.H."/>
            <person name="Bennetzen J.L."/>
            <person name="Choi D."/>
        </authorList>
    </citation>
    <scope>NUCLEOTIDE SEQUENCE [LARGE SCALE GENOMIC DNA]</scope>
    <source>
        <strain evidence="7">cv. CM334</strain>
    </source>
</reference>
<feature type="signal peptide" evidence="4">
    <location>
        <begin position="1"/>
        <end position="27"/>
    </location>
</feature>
<gene>
    <name evidence="6" type="ORF">T459_10106</name>
</gene>
<proteinExistence type="inferred from homology"/>
<reference evidence="6 7" key="1">
    <citation type="journal article" date="2014" name="Nat. Genet.">
        <title>Genome sequence of the hot pepper provides insights into the evolution of pungency in Capsicum species.</title>
        <authorList>
            <person name="Kim S."/>
            <person name="Park M."/>
            <person name="Yeom S.I."/>
            <person name="Kim Y.M."/>
            <person name="Lee J.M."/>
            <person name="Lee H.A."/>
            <person name="Seo E."/>
            <person name="Choi J."/>
            <person name="Cheong K."/>
            <person name="Kim K.T."/>
            <person name="Jung K."/>
            <person name="Lee G.W."/>
            <person name="Oh S.K."/>
            <person name="Bae C."/>
            <person name="Kim S.B."/>
            <person name="Lee H.Y."/>
            <person name="Kim S.Y."/>
            <person name="Kim M.S."/>
            <person name="Kang B.C."/>
            <person name="Jo Y.D."/>
            <person name="Yang H.B."/>
            <person name="Jeong H.J."/>
            <person name="Kang W.H."/>
            <person name="Kwon J.K."/>
            <person name="Shin C."/>
            <person name="Lim J.Y."/>
            <person name="Park J.H."/>
            <person name="Huh J.H."/>
            <person name="Kim J.S."/>
            <person name="Kim B.D."/>
            <person name="Cohen O."/>
            <person name="Paran I."/>
            <person name="Suh M.C."/>
            <person name="Lee S.B."/>
            <person name="Kim Y.K."/>
            <person name="Shin Y."/>
            <person name="Noh S.J."/>
            <person name="Park J."/>
            <person name="Seo Y.S."/>
            <person name="Kwon S.Y."/>
            <person name="Kim H.A."/>
            <person name="Park J.M."/>
            <person name="Kim H.J."/>
            <person name="Choi S.B."/>
            <person name="Bosland P.W."/>
            <person name="Reeves G."/>
            <person name="Jo S.H."/>
            <person name="Lee B.W."/>
            <person name="Cho H.T."/>
            <person name="Choi H.S."/>
            <person name="Lee M.S."/>
            <person name="Yu Y."/>
            <person name="Do Choi Y."/>
            <person name="Park B.S."/>
            <person name="van Deynze A."/>
            <person name="Ashrafi H."/>
            <person name="Hill T."/>
            <person name="Kim W.T."/>
            <person name="Pai H.S."/>
            <person name="Ahn H.K."/>
            <person name="Yeam I."/>
            <person name="Giovannoni J.J."/>
            <person name="Rose J.K."/>
            <person name="Sorensen I."/>
            <person name="Lee S.J."/>
            <person name="Kim R.W."/>
            <person name="Choi I.Y."/>
            <person name="Choi B.S."/>
            <person name="Lim J.S."/>
            <person name="Lee Y.H."/>
            <person name="Choi D."/>
        </authorList>
    </citation>
    <scope>NUCLEOTIDE SEQUENCE [LARGE SCALE GENOMIC DNA]</scope>
    <source>
        <strain evidence="7">cv. CM334</strain>
    </source>
</reference>
<dbReference type="InterPro" id="IPR035513">
    <property type="entry name" value="Invertase/methylesterase_inhib"/>
</dbReference>
<dbReference type="STRING" id="4072.A0A1U8GG10"/>
<evidence type="ECO:0000256" key="4">
    <source>
        <dbReference type="SAM" id="SignalP"/>
    </source>
</evidence>
<name>A0A1U8GG10_CAPAN</name>
<dbReference type="Proteomes" id="UP000222542">
    <property type="component" value="Unassembled WGS sequence"/>
</dbReference>
<dbReference type="GO" id="GO:0009505">
    <property type="term" value="C:plant-type cell wall"/>
    <property type="evidence" value="ECO:0000318"/>
    <property type="project" value="GO_Central"/>
</dbReference>
<dbReference type="OMA" id="NFAIFMI"/>
<keyword evidence="1 4" id="KW-0732">Signal</keyword>
<dbReference type="Gramene" id="PHT88000">
    <property type="protein sequence ID" value="PHT88000"/>
    <property type="gene ID" value="T459_10106"/>
</dbReference>
<dbReference type="InterPro" id="IPR052421">
    <property type="entry name" value="PCW_Enzyme_Inhibitor"/>
</dbReference>
<dbReference type="OrthoDB" id="764172at2759"/>
<dbReference type="SUPFAM" id="SSF101148">
    <property type="entry name" value="Plant invertase/pectin methylesterase inhibitor"/>
    <property type="match status" value="1"/>
</dbReference>
<sequence>MALSYSSVSFLIVSLLSIFFTLTSVKADLIDSVCSKSSDKVVCFSALRDDPRSKGANPEGLAAIAIELSQKKATSVYSLVSALLKQTTDPKLKMRYSSCLETFNDAINNLGKLPGYLKSKDYYNLSTHASAAIGAPTTCDNNFLEAPAEVLQLRDASHNLRGLIDVILCLCFFL</sequence>
<evidence type="ECO:0000256" key="3">
    <source>
        <dbReference type="ARBA" id="ARBA00038471"/>
    </source>
</evidence>
<dbReference type="EMBL" id="AYRZ02000003">
    <property type="protein sequence ID" value="PHT88000.1"/>
    <property type="molecule type" value="Genomic_DNA"/>
</dbReference>
<dbReference type="GO" id="GO:0046910">
    <property type="term" value="F:pectinesterase inhibitor activity"/>
    <property type="evidence" value="ECO:0007669"/>
    <property type="project" value="InterPro"/>
</dbReference>
<dbReference type="InterPro" id="IPR034086">
    <property type="entry name" value="PMEI_plant"/>
</dbReference>
<dbReference type="FunFam" id="1.20.140.40:FF:000008">
    <property type="entry name" value="Invertase/pectin methylesterase inhibitor family protein"/>
    <property type="match status" value="1"/>
</dbReference>
<dbReference type="KEGG" id="cann:107865988"/>
<dbReference type="NCBIfam" id="TIGR01614">
    <property type="entry name" value="PME_inhib"/>
    <property type="match status" value="1"/>
</dbReference>
<evidence type="ECO:0000313" key="6">
    <source>
        <dbReference type="EMBL" id="PHT88000.1"/>
    </source>
</evidence>
<keyword evidence="2" id="KW-1015">Disulfide bond</keyword>
<dbReference type="SMART" id="SM00856">
    <property type="entry name" value="PMEI"/>
    <property type="match status" value="1"/>
</dbReference>
<dbReference type="PANTHER" id="PTHR36710">
    <property type="entry name" value="PECTINESTERASE INHIBITOR-LIKE"/>
    <property type="match status" value="1"/>
</dbReference>